<dbReference type="InParanoid" id="K3W687"/>
<dbReference type="Proteomes" id="UP000019132">
    <property type="component" value="Unassembled WGS sequence"/>
</dbReference>
<keyword evidence="2" id="KW-1185">Reference proteome</keyword>
<evidence type="ECO:0000313" key="1">
    <source>
        <dbReference type="EnsemblProtists" id="PYU1_T000478"/>
    </source>
</evidence>
<evidence type="ECO:0000313" key="2">
    <source>
        <dbReference type="Proteomes" id="UP000019132"/>
    </source>
</evidence>
<name>K3W687_GLOUD</name>
<accession>K3W687</accession>
<dbReference type="VEuPathDB" id="FungiDB:PYU1_G000478"/>
<dbReference type="EMBL" id="GL376636">
    <property type="status" value="NOT_ANNOTATED_CDS"/>
    <property type="molecule type" value="Genomic_DNA"/>
</dbReference>
<reference evidence="2" key="2">
    <citation type="submission" date="2010-04" db="EMBL/GenBank/DDBJ databases">
        <authorList>
            <person name="Buell R."/>
            <person name="Hamilton J."/>
            <person name="Hostetler J."/>
        </authorList>
    </citation>
    <scope>NUCLEOTIDE SEQUENCE [LARGE SCALE GENOMIC DNA]</scope>
    <source>
        <strain evidence="2">DAOM:BR144</strain>
    </source>
</reference>
<dbReference type="HOGENOM" id="CLU_1104608_0_0_1"/>
<dbReference type="AlphaFoldDB" id="K3W687"/>
<protein>
    <submittedName>
        <fullName evidence="1">Uncharacterized protein</fullName>
    </submittedName>
</protein>
<organism evidence="1 2">
    <name type="scientific">Globisporangium ultimum (strain ATCC 200006 / CBS 805.95 / DAOM BR144)</name>
    <name type="common">Pythium ultimum</name>
    <dbReference type="NCBI Taxonomy" id="431595"/>
    <lineage>
        <taxon>Eukaryota</taxon>
        <taxon>Sar</taxon>
        <taxon>Stramenopiles</taxon>
        <taxon>Oomycota</taxon>
        <taxon>Peronosporomycetes</taxon>
        <taxon>Pythiales</taxon>
        <taxon>Pythiaceae</taxon>
        <taxon>Globisporangium</taxon>
    </lineage>
</organism>
<reference evidence="1" key="3">
    <citation type="submission" date="2015-02" db="UniProtKB">
        <authorList>
            <consortium name="EnsemblProtists"/>
        </authorList>
    </citation>
    <scope>IDENTIFICATION</scope>
    <source>
        <strain evidence="1">DAOM BR144</strain>
    </source>
</reference>
<proteinExistence type="predicted"/>
<dbReference type="eggNOG" id="ENOG502SGSA">
    <property type="taxonomic scope" value="Eukaryota"/>
</dbReference>
<reference evidence="2" key="1">
    <citation type="journal article" date="2010" name="Genome Biol.">
        <title>Genome sequence of the necrotrophic plant pathogen Pythium ultimum reveals original pathogenicity mechanisms and effector repertoire.</title>
        <authorList>
            <person name="Levesque C.A."/>
            <person name="Brouwer H."/>
            <person name="Cano L."/>
            <person name="Hamilton J.P."/>
            <person name="Holt C."/>
            <person name="Huitema E."/>
            <person name="Raffaele S."/>
            <person name="Robideau G.P."/>
            <person name="Thines M."/>
            <person name="Win J."/>
            <person name="Zerillo M.M."/>
            <person name="Beakes G.W."/>
            <person name="Boore J.L."/>
            <person name="Busam D."/>
            <person name="Dumas B."/>
            <person name="Ferriera S."/>
            <person name="Fuerstenberg S.I."/>
            <person name="Gachon C.M."/>
            <person name="Gaulin E."/>
            <person name="Govers F."/>
            <person name="Grenville-Briggs L."/>
            <person name="Horner N."/>
            <person name="Hostetler J."/>
            <person name="Jiang R.H."/>
            <person name="Johnson J."/>
            <person name="Krajaejun T."/>
            <person name="Lin H."/>
            <person name="Meijer H.J."/>
            <person name="Moore B."/>
            <person name="Morris P."/>
            <person name="Phuntmart V."/>
            <person name="Puiu D."/>
            <person name="Shetty J."/>
            <person name="Stajich J.E."/>
            <person name="Tripathy S."/>
            <person name="Wawra S."/>
            <person name="van West P."/>
            <person name="Whitty B.R."/>
            <person name="Coutinho P.M."/>
            <person name="Henrissat B."/>
            <person name="Martin F."/>
            <person name="Thomas P.D."/>
            <person name="Tyler B.M."/>
            <person name="De Vries R.P."/>
            <person name="Kamoun S."/>
            <person name="Yandell M."/>
            <person name="Tisserat N."/>
            <person name="Buell C.R."/>
        </authorList>
    </citation>
    <scope>NUCLEOTIDE SEQUENCE</scope>
    <source>
        <strain evidence="2">DAOM:BR144</strain>
    </source>
</reference>
<sequence>MAGAHAEKRLAPRAFLAFDDFSLAGQLHNAAIQENEYWALADALVTLVSDAEALVIAAALHLPYAKPLSATMTPIANVYHSVLNAASSPAEAEHRDRDGPVVTFGASASSLAHVDSSWEIKDKFLSMLVHFLKVEQSPRTHFLLAKGYKPGRDHAGTYEAVDSLVAAVEAFTNASVAFDTLTIKTQLPRKLADAPVNVNAQHENDHHTLLYH</sequence>
<dbReference type="EnsemblProtists" id="PYU1_T000478">
    <property type="protein sequence ID" value="PYU1_T000478"/>
    <property type="gene ID" value="PYU1_G000478"/>
</dbReference>